<organism evidence="2 3">
    <name type="scientific">Clarias magur</name>
    <name type="common">Asian catfish</name>
    <name type="synonym">Macropteronotus magur</name>
    <dbReference type="NCBI Taxonomy" id="1594786"/>
    <lineage>
        <taxon>Eukaryota</taxon>
        <taxon>Metazoa</taxon>
        <taxon>Chordata</taxon>
        <taxon>Craniata</taxon>
        <taxon>Vertebrata</taxon>
        <taxon>Euteleostomi</taxon>
        <taxon>Actinopterygii</taxon>
        <taxon>Neopterygii</taxon>
        <taxon>Teleostei</taxon>
        <taxon>Ostariophysi</taxon>
        <taxon>Siluriformes</taxon>
        <taxon>Clariidae</taxon>
        <taxon>Clarias</taxon>
    </lineage>
</organism>
<accession>A0A8J4UGJ3</accession>
<feature type="compositionally biased region" description="Polar residues" evidence="1">
    <location>
        <begin position="63"/>
        <end position="73"/>
    </location>
</feature>
<sequence length="73" mass="8426">MEDKCMHRRKSAIWMRSVSHVVSILRAWSDSDHRMLSPNPGFYTEHADFTNADGPADQDQRRTSLQSTHLLSL</sequence>
<feature type="region of interest" description="Disordered" evidence="1">
    <location>
        <begin position="46"/>
        <end position="73"/>
    </location>
</feature>
<evidence type="ECO:0000256" key="1">
    <source>
        <dbReference type="SAM" id="MobiDB-lite"/>
    </source>
</evidence>
<dbReference type="EMBL" id="QNUK01000173">
    <property type="protein sequence ID" value="KAF5899274.1"/>
    <property type="molecule type" value="Genomic_DNA"/>
</dbReference>
<evidence type="ECO:0000313" key="3">
    <source>
        <dbReference type="Proteomes" id="UP000727407"/>
    </source>
</evidence>
<reference evidence="2" key="1">
    <citation type="submission" date="2020-07" db="EMBL/GenBank/DDBJ databases">
        <title>Clarias magur genome sequencing, assembly and annotation.</title>
        <authorList>
            <person name="Kushwaha B."/>
            <person name="Kumar R."/>
            <person name="Das P."/>
            <person name="Joshi C.G."/>
            <person name="Kumar D."/>
            <person name="Nagpure N.S."/>
            <person name="Pandey M."/>
            <person name="Agarwal S."/>
            <person name="Srivastava S."/>
            <person name="Singh M."/>
            <person name="Sahoo L."/>
            <person name="Jayasankar P."/>
            <person name="Meher P.K."/>
            <person name="Koringa P.G."/>
            <person name="Iquebal M.A."/>
            <person name="Das S.P."/>
            <person name="Bit A."/>
            <person name="Patnaik S."/>
            <person name="Patel N."/>
            <person name="Shah T.M."/>
            <person name="Hinsu A."/>
            <person name="Jena J.K."/>
        </authorList>
    </citation>
    <scope>NUCLEOTIDE SEQUENCE</scope>
    <source>
        <strain evidence="2">CIFAMagur01</strain>
        <tissue evidence="2">Testis</tissue>
    </source>
</reference>
<comment type="caution">
    <text evidence="2">The sequence shown here is derived from an EMBL/GenBank/DDBJ whole genome shotgun (WGS) entry which is preliminary data.</text>
</comment>
<protein>
    <submittedName>
        <fullName evidence="2">Putative lysine-specific histone demethylase 1</fullName>
    </submittedName>
</protein>
<keyword evidence="3" id="KW-1185">Reference proteome</keyword>
<name>A0A8J4UGJ3_CLAMG</name>
<dbReference type="AlphaFoldDB" id="A0A8J4UGJ3"/>
<gene>
    <name evidence="2" type="primary">dhkG</name>
    <name evidence="2" type="ORF">DAT39_011054</name>
</gene>
<dbReference type="Proteomes" id="UP000727407">
    <property type="component" value="Unassembled WGS sequence"/>
</dbReference>
<evidence type="ECO:0000313" key="2">
    <source>
        <dbReference type="EMBL" id="KAF5899274.1"/>
    </source>
</evidence>
<proteinExistence type="predicted"/>